<dbReference type="PANTHER" id="PTHR23248:SF63">
    <property type="entry name" value="PHOSPHOLIPID SCRAMBLASE"/>
    <property type="match status" value="1"/>
</dbReference>
<dbReference type="KEGG" id="bfo:118426717"/>
<dbReference type="PANTHER" id="PTHR23248">
    <property type="entry name" value="PHOSPHOLIPID SCRAMBLASE-RELATED"/>
    <property type="match status" value="1"/>
</dbReference>
<dbReference type="OMA" id="RQHAGFI"/>
<dbReference type="GO" id="GO:0017121">
    <property type="term" value="P:plasma membrane phospholipid scrambling"/>
    <property type="evidence" value="ECO:0000318"/>
    <property type="project" value="GO_Central"/>
</dbReference>
<name>A0A9J7M085_BRAFL</name>
<evidence type="ECO:0000256" key="1">
    <source>
        <dbReference type="ARBA" id="ARBA00005350"/>
    </source>
</evidence>
<gene>
    <name evidence="4" type="primary">LOC118426717</name>
</gene>
<protein>
    <recommendedName>
        <fullName evidence="2">Phospholipid scramblase</fullName>
    </recommendedName>
</protein>
<dbReference type="GeneID" id="118426717"/>
<keyword evidence="3" id="KW-1185">Reference proteome</keyword>
<evidence type="ECO:0000256" key="2">
    <source>
        <dbReference type="RuleBase" id="RU363116"/>
    </source>
</evidence>
<dbReference type="OrthoDB" id="191150at2759"/>
<dbReference type="GO" id="GO:0005886">
    <property type="term" value="C:plasma membrane"/>
    <property type="evidence" value="ECO:0000318"/>
    <property type="project" value="GO_Central"/>
</dbReference>
<dbReference type="InterPro" id="IPR025659">
    <property type="entry name" value="Tubby-like_C"/>
</dbReference>
<organism evidence="3 4">
    <name type="scientific">Branchiostoma floridae</name>
    <name type="common">Florida lancelet</name>
    <name type="synonym">Amphioxus</name>
    <dbReference type="NCBI Taxonomy" id="7739"/>
    <lineage>
        <taxon>Eukaryota</taxon>
        <taxon>Metazoa</taxon>
        <taxon>Chordata</taxon>
        <taxon>Cephalochordata</taxon>
        <taxon>Leptocardii</taxon>
        <taxon>Amphioxiformes</taxon>
        <taxon>Branchiostomatidae</taxon>
        <taxon>Branchiostoma</taxon>
    </lineage>
</organism>
<dbReference type="AlphaFoldDB" id="A0A9J7M085"/>
<comment type="cofactor">
    <cofactor evidence="2">
        <name>Ca(2+)</name>
        <dbReference type="ChEBI" id="CHEBI:29108"/>
    </cofactor>
</comment>
<dbReference type="RefSeq" id="XP_035692152.1">
    <property type="nucleotide sequence ID" value="XM_035836259.1"/>
</dbReference>
<dbReference type="SUPFAM" id="SSF54518">
    <property type="entry name" value="Tubby C-terminal domain-like"/>
    <property type="match status" value="1"/>
</dbReference>
<accession>A0A9J7M085</accession>
<keyword evidence="2" id="KW-0106">Calcium</keyword>
<dbReference type="Pfam" id="PF03803">
    <property type="entry name" value="Scramblase"/>
    <property type="match status" value="1"/>
</dbReference>
<sequence length="264" mass="29594">MASPAVPDEGQVQLELEPITAQPSHVVLTNQPQVPIGCPPGLEYLTQIDQLLVKQKVELLEVFSDIETKNKYEIKNSMGQQVYYAKEDSSFCTRLCCGKRRGFRIIVLDNNKKEVIRVKRKFKCCGGIACCANLGCAAHEVKVQAPPGTTIGYARQQCTCWKPHYSVRNADHETVFDVKGPCCIWSGACYRCDTDFKVYSPDGDTVVGKVSRQHAGFIKEHFSDATNMSVTFPMDLDVKMKATMLGLAFLIDFMYFEDQHQDSD</sequence>
<evidence type="ECO:0000313" key="3">
    <source>
        <dbReference type="Proteomes" id="UP000001554"/>
    </source>
</evidence>
<reference evidence="4" key="2">
    <citation type="submission" date="2025-08" db="UniProtKB">
        <authorList>
            <consortium name="RefSeq"/>
        </authorList>
    </citation>
    <scope>IDENTIFICATION</scope>
    <source>
        <strain evidence="4">S238N-H82</strain>
        <tissue evidence="4">Testes</tissue>
    </source>
</reference>
<comment type="function">
    <text evidence="2">May mediate accelerated ATP-independent bidirectional transbilayer migration of phospholipids upon binding calcium ions that results in a loss of phospholipid asymmetry in the plasma membrane.</text>
</comment>
<dbReference type="GO" id="GO:0017128">
    <property type="term" value="F:phospholipid scramblase activity"/>
    <property type="evidence" value="ECO:0000318"/>
    <property type="project" value="GO_Central"/>
</dbReference>
<proteinExistence type="inferred from homology"/>
<comment type="similarity">
    <text evidence="1 2">Belongs to the phospholipid scramblase family.</text>
</comment>
<dbReference type="InterPro" id="IPR005552">
    <property type="entry name" value="Scramblase"/>
</dbReference>
<reference evidence="3" key="1">
    <citation type="journal article" date="2020" name="Nat. Ecol. Evol.">
        <title>Deeply conserved synteny resolves early events in vertebrate evolution.</title>
        <authorList>
            <person name="Simakov O."/>
            <person name="Marletaz F."/>
            <person name="Yue J.X."/>
            <person name="O'Connell B."/>
            <person name="Jenkins J."/>
            <person name="Brandt A."/>
            <person name="Calef R."/>
            <person name="Tung C.H."/>
            <person name="Huang T.K."/>
            <person name="Schmutz J."/>
            <person name="Satoh N."/>
            <person name="Yu J.K."/>
            <person name="Putnam N.H."/>
            <person name="Green R.E."/>
            <person name="Rokhsar D.S."/>
        </authorList>
    </citation>
    <scope>NUCLEOTIDE SEQUENCE [LARGE SCALE GENOMIC DNA]</scope>
    <source>
        <strain evidence="3">S238N-H82</strain>
    </source>
</reference>
<keyword evidence="2" id="KW-0564">Palmitate</keyword>
<evidence type="ECO:0000313" key="4">
    <source>
        <dbReference type="RefSeq" id="XP_035692152.1"/>
    </source>
</evidence>
<keyword evidence="2" id="KW-0449">Lipoprotein</keyword>
<dbReference type="Proteomes" id="UP000001554">
    <property type="component" value="Chromosome 11"/>
</dbReference>